<proteinExistence type="predicted"/>
<sequence length="279" mass="29683">MLGLRGRLRGEPSGREKSCVMSTFVVPGAELAVELSDEGGHPVVQLHGLTSSRARDRVLNLDLGRGLSGTRLLRYDARGHGKSTGRKVPEDYRWESLAEDLLQLLDKWFPGERVHGVGPSMGAGTLLHAAAREPDRFSGLTLMVPATAWETRPAQAAIYRVAAEFIETEGVGAFIASARGATPPPATVGAPETVPDVADALLPSLFRGAALSDLPAREAVARIDVPTTILAWVGDPAHPMSTAESLAALMPRSTLTVAHIPADVETWPQILSQDVARRG</sequence>
<gene>
    <name evidence="2" type="ORF">GCM10023161_23500</name>
</gene>
<dbReference type="PANTHER" id="PTHR43433">
    <property type="entry name" value="HYDROLASE, ALPHA/BETA FOLD FAMILY PROTEIN"/>
    <property type="match status" value="1"/>
</dbReference>
<name>A0ABP8RKB4_9MYCO</name>
<feature type="domain" description="AB hydrolase-1" evidence="1">
    <location>
        <begin position="42"/>
        <end position="150"/>
    </location>
</feature>
<reference evidence="3" key="1">
    <citation type="journal article" date="2019" name="Int. J. Syst. Evol. Microbiol.">
        <title>The Global Catalogue of Microorganisms (GCM) 10K type strain sequencing project: providing services to taxonomists for standard genome sequencing and annotation.</title>
        <authorList>
            <consortium name="The Broad Institute Genomics Platform"/>
            <consortium name="The Broad Institute Genome Sequencing Center for Infectious Disease"/>
            <person name="Wu L."/>
            <person name="Ma J."/>
        </authorList>
    </citation>
    <scope>NUCLEOTIDE SEQUENCE [LARGE SCALE GENOMIC DNA]</scope>
    <source>
        <strain evidence="3">JCM 17782</strain>
    </source>
</reference>
<comment type="caution">
    <text evidence="2">The sequence shown here is derived from an EMBL/GenBank/DDBJ whole genome shotgun (WGS) entry which is preliminary data.</text>
</comment>
<dbReference type="InterPro" id="IPR029058">
    <property type="entry name" value="AB_hydrolase_fold"/>
</dbReference>
<evidence type="ECO:0000313" key="2">
    <source>
        <dbReference type="EMBL" id="GAA4541286.1"/>
    </source>
</evidence>
<dbReference type="InterPro" id="IPR000073">
    <property type="entry name" value="AB_hydrolase_1"/>
</dbReference>
<dbReference type="SUPFAM" id="SSF53474">
    <property type="entry name" value="alpha/beta-Hydrolases"/>
    <property type="match status" value="1"/>
</dbReference>
<dbReference type="Proteomes" id="UP001501417">
    <property type="component" value="Unassembled WGS sequence"/>
</dbReference>
<evidence type="ECO:0000259" key="1">
    <source>
        <dbReference type="Pfam" id="PF00561"/>
    </source>
</evidence>
<keyword evidence="3" id="KW-1185">Reference proteome</keyword>
<accession>A0ABP8RKB4</accession>
<organism evidence="2 3">
    <name type="scientific">Mycobacterium paraffinicum</name>
    <dbReference type="NCBI Taxonomy" id="53378"/>
    <lineage>
        <taxon>Bacteria</taxon>
        <taxon>Bacillati</taxon>
        <taxon>Actinomycetota</taxon>
        <taxon>Actinomycetes</taxon>
        <taxon>Mycobacteriales</taxon>
        <taxon>Mycobacteriaceae</taxon>
        <taxon>Mycobacterium</taxon>
    </lineage>
</organism>
<dbReference type="GO" id="GO:0016787">
    <property type="term" value="F:hydrolase activity"/>
    <property type="evidence" value="ECO:0007669"/>
    <property type="project" value="UniProtKB-KW"/>
</dbReference>
<dbReference type="Pfam" id="PF00561">
    <property type="entry name" value="Abhydrolase_1"/>
    <property type="match status" value="1"/>
</dbReference>
<keyword evidence="2" id="KW-0378">Hydrolase</keyword>
<dbReference type="PANTHER" id="PTHR43433:SF5">
    <property type="entry name" value="AB HYDROLASE-1 DOMAIN-CONTAINING PROTEIN"/>
    <property type="match status" value="1"/>
</dbReference>
<protein>
    <submittedName>
        <fullName evidence="2">Alpha/beta hydrolase</fullName>
    </submittedName>
</protein>
<dbReference type="Gene3D" id="3.40.50.1820">
    <property type="entry name" value="alpha/beta hydrolase"/>
    <property type="match status" value="1"/>
</dbReference>
<dbReference type="EMBL" id="BAABGF010000030">
    <property type="protein sequence ID" value="GAA4541286.1"/>
    <property type="molecule type" value="Genomic_DNA"/>
</dbReference>
<evidence type="ECO:0000313" key="3">
    <source>
        <dbReference type="Proteomes" id="UP001501417"/>
    </source>
</evidence>
<dbReference type="InterPro" id="IPR050471">
    <property type="entry name" value="AB_hydrolase"/>
</dbReference>